<dbReference type="PANTHER" id="PTHR19879">
    <property type="entry name" value="TRANSCRIPTION INITIATION FACTOR TFIID"/>
    <property type="match status" value="1"/>
</dbReference>
<keyword evidence="2" id="KW-1185">Reference proteome</keyword>
<reference evidence="2" key="1">
    <citation type="journal article" date="2013" name="Genome Announc.">
        <title>Draft Genome Sequence of the Dimorphic Prosthecate Bacterium Brevundimonas abyssalis TAR-001T.</title>
        <authorList>
            <person name="Tsubouchi T."/>
            <person name="Nishi S."/>
            <person name="Usui K."/>
            <person name="Shimane Y."/>
            <person name="Takaki Y."/>
            <person name="Maruyama T."/>
            <person name="Hatada Y."/>
        </authorList>
    </citation>
    <scope>NUCLEOTIDE SEQUENCE [LARGE SCALE GENOMIC DNA]</scope>
    <source>
        <strain evidence="2">TAR-001</strain>
    </source>
</reference>
<comment type="caution">
    <text evidence="1">The sequence shown here is derived from an EMBL/GenBank/DDBJ whole genome shotgun (WGS) entry which is preliminary data.</text>
</comment>
<proteinExistence type="predicted"/>
<evidence type="ECO:0008006" key="3">
    <source>
        <dbReference type="Google" id="ProtNLM"/>
    </source>
</evidence>
<name>A0A8E0KK85_9CAUL</name>
<evidence type="ECO:0000313" key="2">
    <source>
        <dbReference type="Proteomes" id="UP000016569"/>
    </source>
</evidence>
<evidence type="ECO:0000313" key="1">
    <source>
        <dbReference type="EMBL" id="GAD57977.1"/>
    </source>
</evidence>
<dbReference type="Proteomes" id="UP000016569">
    <property type="component" value="Unassembled WGS sequence"/>
</dbReference>
<dbReference type="PANTHER" id="PTHR19879:SF9">
    <property type="entry name" value="TRANSCRIPTION INITIATION FACTOR TFIID SUBUNIT 5"/>
    <property type="match status" value="1"/>
</dbReference>
<gene>
    <name evidence="1" type="ORF">MBEBAB_0227</name>
</gene>
<dbReference type="EMBL" id="BATC01000002">
    <property type="protein sequence ID" value="GAD57977.1"/>
    <property type="molecule type" value="Genomic_DNA"/>
</dbReference>
<dbReference type="AlphaFoldDB" id="A0A8E0KK85"/>
<organism evidence="1 2">
    <name type="scientific">Brevundimonas abyssalis TAR-001</name>
    <dbReference type="NCBI Taxonomy" id="1391729"/>
    <lineage>
        <taxon>Bacteria</taxon>
        <taxon>Pseudomonadati</taxon>
        <taxon>Pseudomonadota</taxon>
        <taxon>Alphaproteobacteria</taxon>
        <taxon>Caulobacterales</taxon>
        <taxon>Caulobacteraceae</taxon>
        <taxon>Brevundimonas</taxon>
    </lineage>
</organism>
<dbReference type="InterPro" id="IPR001680">
    <property type="entry name" value="WD40_rpt"/>
</dbReference>
<protein>
    <recommendedName>
        <fullName evidence="3">Vegetatible incompatibility protein HET-E-1</fullName>
    </recommendedName>
</protein>
<sequence>MSQFSFDAQPTAALFDHQGAVFALGDGAVRFASGERVDAHDGPVLSAAIHPSGEGVVTGGDDGKLVWSRREDAGQLAAAKGAWIDAVATSPASGLIAFSAGRTVTVLDVKDPAFRRTFEHERTVSGLAFDPKGRRLAAATYGGAALWFARIEKQKPTFLKWAGSHTGVTFSPDGNFVVTTMQDAQLHGWRLKDSKDMRMGGYPSKVRAMAFLSKGALLATSGAQGTVLWPFVGANGPMGKEATEIGYDAGSQVLLVAAALDHAKLAAGLSDGRVWVAEPAAQGLNYIRADRGAPIAALAMSPDGTRVAWADEDGEAGVSTL</sequence>
<dbReference type="Gene3D" id="2.130.10.10">
    <property type="entry name" value="YVTN repeat-like/Quinoprotein amine dehydrogenase"/>
    <property type="match status" value="2"/>
</dbReference>
<dbReference type="InterPro" id="IPR015943">
    <property type="entry name" value="WD40/YVTN_repeat-like_dom_sf"/>
</dbReference>
<accession>A0A8E0KK85</accession>
<dbReference type="SUPFAM" id="SSF82171">
    <property type="entry name" value="DPP6 N-terminal domain-like"/>
    <property type="match status" value="1"/>
</dbReference>
<dbReference type="Pfam" id="PF00400">
    <property type="entry name" value="WD40"/>
    <property type="match status" value="1"/>
</dbReference>
<dbReference type="SMART" id="SM00320">
    <property type="entry name" value="WD40"/>
    <property type="match status" value="5"/>
</dbReference>